<dbReference type="AlphaFoldDB" id="A0A5B7IQ36"/>
<dbReference type="Proteomes" id="UP000324222">
    <property type="component" value="Unassembled WGS sequence"/>
</dbReference>
<name>A0A5B7IQ36_PORTR</name>
<dbReference type="Gene3D" id="2.60.40.10">
    <property type="entry name" value="Immunoglobulins"/>
    <property type="match status" value="2"/>
</dbReference>
<dbReference type="PROSITE" id="PS50853">
    <property type="entry name" value="FN3"/>
    <property type="match status" value="2"/>
</dbReference>
<dbReference type="GO" id="GO:0016020">
    <property type="term" value="C:membrane"/>
    <property type="evidence" value="ECO:0007669"/>
    <property type="project" value="UniProtKB-SubCell"/>
</dbReference>
<dbReference type="PANTHER" id="PTHR46957">
    <property type="entry name" value="CYTOKINE RECEPTOR"/>
    <property type="match status" value="1"/>
</dbReference>
<dbReference type="PRINTS" id="PR00014">
    <property type="entry name" value="FNTYPEIII"/>
</dbReference>
<evidence type="ECO:0000313" key="3">
    <source>
        <dbReference type="Proteomes" id="UP000324222"/>
    </source>
</evidence>
<protein>
    <submittedName>
        <fullName evidence="2">Receptor-type tyrosine-protein phosphatase S</fullName>
    </submittedName>
</protein>
<dbReference type="PANTHER" id="PTHR46957:SF3">
    <property type="entry name" value="CYTOKINE RECEPTOR"/>
    <property type="match status" value="1"/>
</dbReference>
<dbReference type="InterPro" id="IPR013783">
    <property type="entry name" value="Ig-like_fold"/>
</dbReference>
<proteinExistence type="predicted"/>
<comment type="caution">
    <text evidence="2">The sequence shown here is derived from an EMBL/GenBank/DDBJ whole genome shotgun (WGS) entry which is preliminary data.</text>
</comment>
<keyword evidence="3" id="KW-1185">Reference proteome</keyword>
<dbReference type="InterPro" id="IPR003961">
    <property type="entry name" value="FN3_dom"/>
</dbReference>
<reference evidence="2 3" key="1">
    <citation type="submission" date="2019-05" db="EMBL/GenBank/DDBJ databases">
        <title>Another draft genome of Portunus trituberculatus and its Hox gene families provides insights of decapod evolution.</title>
        <authorList>
            <person name="Jeong J.-H."/>
            <person name="Song I."/>
            <person name="Kim S."/>
            <person name="Choi T."/>
            <person name="Kim D."/>
            <person name="Ryu S."/>
            <person name="Kim W."/>
        </authorList>
    </citation>
    <scope>NUCLEOTIDE SEQUENCE [LARGE SCALE GENOMIC DNA]</scope>
    <source>
        <tissue evidence="2">Muscle</tissue>
    </source>
</reference>
<sequence length="238" mass="25246">MNESSLLDVFWTTQDDFPNYSTNFSVTWARLGDVRVDEAFTTDLQYTIAGLDAFTTYNVCVATCVSNGPNYPVCGVNTTTKESGRPVNVTAKAEGAEALWVGWEPPVEPNGVVISYTVIWTHAVTRHADTLDVDGNTTSVVISSLQPCTNYTITVSAATAAGSGQTGGPAKATTEIEATVQVSLIGLQSSTTYSVGVSASVLEIKGSSAVRVNGTTARAGEHNRLVWRILIPTPRSFS</sequence>
<keyword evidence="2" id="KW-0675">Receptor</keyword>
<feature type="domain" description="Fibronectin type-III" evidence="1">
    <location>
        <begin position="85"/>
        <end position="177"/>
    </location>
</feature>
<gene>
    <name evidence="2" type="primary">Ptprs</name>
    <name evidence="2" type="ORF">E2C01_079242</name>
</gene>
<evidence type="ECO:0000313" key="2">
    <source>
        <dbReference type="EMBL" id="MPC84503.1"/>
    </source>
</evidence>
<dbReference type="InterPro" id="IPR036116">
    <property type="entry name" value="FN3_sf"/>
</dbReference>
<dbReference type="SUPFAM" id="SSF49265">
    <property type="entry name" value="Fibronectin type III"/>
    <property type="match status" value="1"/>
</dbReference>
<dbReference type="CDD" id="cd00063">
    <property type="entry name" value="FN3"/>
    <property type="match status" value="1"/>
</dbReference>
<dbReference type="SMART" id="SM00060">
    <property type="entry name" value="FN3"/>
    <property type="match status" value="2"/>
</dbReference>
<dbReference type="OrthoDB" id="8609993at2759"/>
<feature type="domain" description="Fibronectin type-III" evidence="1">
    <location>
        <begin position="1"/>
        <end position="83"/>
    </location>
</feature>
<dbReference type="Pfam" id="PF00041">
    <property type="entry name" value="fn3"/>
    <property type="match status" value="1"/>
</dbReference>
<accession>A0A5B7IQ36</accession>
<evidence type="ECO:0000259" key="1">
    <source>
        <dbReference type="PROSITE" id="PS50853"/>
    </source>
</evidence>
<organism evidence="2 3">
    <name type="scientific">Portunus trituberculatus</name>
    <name type="common">Swimming crab</name>
    <name type="synonym">Neptunus trituberculatus</name>
    <dbReference type="NCBI Taxonomy" id="210409"/>
    <lineage>
        <taxon>Eukaryota</taxon>
        <taxon>Metazoa</taxon>
        <taxon>Ecdysozoa</taxon>
        <taxon>Arthropoda</taxon>
        <taxon>Crustacea</taxon>
        <taxon>Multicrustacea</taxon>
        <taxon>Malacostraca</taxon>
        <taxon>Eumalacostraca</taxon>
        <taxon>Eucarida</taxon>
        <taxon>Decapoda</taxon>
        <taxon>Pleocyemata</taxon>
        <taxon>Brachyura</taxon>
        <taxon>Eubrachyura</taxon>
        <taxon>Portunoidea</taxon>
        <taxon>Portunidae</taxon>
        <taxon>Portuninae</taxon>
        <taxon>Portunus</taxon>
    </lineage>
</organism>
<dbReference type="EMBL" id="VSRR010065585">
    <property type="protein sequence ID" value="MPC84503.1"/>
    <property type="molecule type" value="Genomic_DNA"/>
</dbReference>
<dbReference type="InterPro" id="IPR050713">
    <property type="entry name" value="RTP_Phos/Ushers"/>
</dbReference>